<dbReference type="HOGENOM" id="CLU_539838_0_0_1"/>
<sequence>MSIPVLLSPIQFTYPATRDRARVGANNNLDAERPRSQTTTDEEEETREDSESDDDSEMEGWIAEQKRQMEAWYFNEAETYPMDYDIRSRVREDIKQLSEDFWPVKLEATLSFWEKASIHAEPFLIHVMDEKYAKEPLAIDILQEDDRALATAVQTACRKTGFVLLLGHLELKRHGAVYDIDDLGSKATASGLRYYNEEDLRSRHYIEELLEESWQLTRVYDTDGHVVTGQIKINKDNIVEETPWGGFYNPNKLVYPAGYDEYYGDLVTHYYDAAVSNLARLVIPSLMTMKVMIIVPRANLLDFLDVDPGWADIEADSKQANLYTSIHYFITKMRKSPDPTYRISFVSSCMKIIDYNKKMSLRDRIPSWFCPALLVGAIHMQDARLCKRIVDAFGPQLKVRSWEPFEYWISDATLFWDLLNPRRPIQTIKDLNAFVDELRCVCLWDPVSAFHFDASETGQTLEDLEDFMRERAATRATTGTIFRGKKRGAEESADDSRLAKRTNRY</sequence>
<evidence type="ECO:0000313" key="2">
    <source>
        <dbReference type="EMBL" id="EDU47857.1"/>
    </source>
</evidence>
<feature type="region of interest" description="Disordered" evidence="1">
    <location>
        <begin position="484"/>
        <end position="505"/>
    </location>
</feature>
<dbReference type="EMBL" id="DS231618">
    <property type="protein sequence ID" value="EDU47857.1"/>
    <property type="molecule type" value="Genomic_DNA"/>
</dbReference>
<dbReference type="Proteomes" id="UP000001471">
    <property type="component" value="Unassembled WGS sequence"/>
</dbReference>
<organism evidence="2 3">
    <name type="scientific">Pyrenophora tritici-repentis (strain Pt-1C-BFP)</name>
    <name type="common">Wheat tan spot fungus</name>
    <name type="synonym">Drechslera tritici-repentis</name>
    <dbReference type="NCBI Taxonomy" id="426418"/>
    <lineage>
        <taxon>Eukaryota</taxon>
        <taxon>Fungi</taxon>
        <taxon>Dikarya</taxon>
        <taxon>Ascomycota</taxon>
        <taxon>Pezizomycotina</taxon>
        <taxon>Dothideomycetes</taxon>
        <taxon>Pleosporomycetidae</taxon>
        <taxon>Pleosporales</taxon>
        <taxon>Pleosporineae</taxon>
        <taxon>Pleosporaceae</taxon>
        <taxon>Pyrenophora</taxon>
    </lineage>
</organism>
<dbReference type="InParanoid" id="B2W3A0"/>
<protein>
    <submittedName>
        <fullName evidence="2">Uncharacterized protein</fullName>
    </submittedName>
</protein>
<accession>B2W3A0</accession>
<evidence type="ECO:0000313" key="3">
    <source>
        <dbReference type="Proteomes" id="UP000001471"/>
    </source>
</evidence>
<reference evidence="3" key="1">
    <citation type="journal article" date="2013" name="G3 (Bethesda)">
        <title>Comparative genomics of a plant-pathogenic fungus, Pyrenophora tritici-repentis, reveals transduplication and the impact of repeat elements on pathogenicity and population divergence.</title>
        <authorList>
            <person name="Manning V.A."/>
            <person name="Pandelova I."/>
            <person name="Dhillon B."/>
            <person name="Wilhelm L.J."/>
            <person name="Goodwin S.B."/>
            <person name="Berlin A.M."/>
            <person name="Figueroa M."/>
            <person name="Freitag M."/>
            <person name="Hane J.K."/>
            <person name="Henrissat B."/>
            <person name="Holman W.H."/>
            <person name="Kodira C.D."/>
            <person name="Martin J."/>
            <person name="Oliver R.P."/>
            <person name="Robbertse B."/>
            <person name="Schackwitz W."/>
            <person name="Schwartz D.C."/>
            <person name="Spatafora J.W."/>
            <person name="Turgeon B.G."/>
            <person name="Yandava C."/>
            <person name="Young S."/>
            <person name="Zhou S."/>
            <person name="Zeng Q."/>
            <person name="Grigoriev I.V."/>
            <person name="Ma L.-J."/>
            <person name="Ciuffetti L.M."/>
        </authorList>
    </citation>
    <scope>NUCLEOTIDE SEQUENCE [LARGE SCALE GENOMIC DNA]</scope>
    <source>
        <strain evidence="3">Pt-1C-BFP</strain>
    </source>
</reference>
<feature type="compositionally biased region" description="Basic and acidic residues" evidence="1">
    <location>
        <begin position="487"/>
        <end position="498"/>
    </location>
</feature>
<proteinExistence type="predicted"/>
<dbReference type="OrthoDB" id="27483at2759"/>
<feature type="region of interest" description="Disordered" evidence="1">
    <location>
        <begin position="17"/>
        <end position="59"/>
    </location>
</feature>
<dbReference type="AlphaFoldDB" id="B2W3A0"/>
<evidence type="ECO:0000256" key="1">
    <source>
        <dbReference type="SAM" id="MobiDB-lite"/>
    </source>
</evidence>
<gene>
    <name evidence="2" type="ORF">PTRG_04950</name>
</gene>
<name>B2W3A0_PYRTR</name>
<feature type="compositionally biased region" description="Acidic residues" evidence="1">
    <location>
        <begin position="40"/>
        <end position="58"/>
    </location>
</feature>